<evidence type="ECO:0000256" key="4">
    <source>
        <dbReference type="ARBA" id="ARBA00023136"/>
    </source>
</evidence>
<sequence length="386" mass="44445">MAAHNASLALTVLTALLSGSVWRKRDSLWREPLVWALLALFFWVCVGSIYSLSTWDDALGTNFNKYSKLFFGVFLIAILLNKRAREYAFFAFPVGMFFVLISTYLNIWFEVPWSVTKNQGWGVDHTVFGNYITQNIMMSFFALQGIFFIFTNEIRWRKWFWIIVTGLAIISIMYLSSGRTGYVVLLAGIILYIVFALPKKWSWLGVIAIVLASLVAFSTSSRVQERYELAISETQLIFEQNSRGELPTFSSIGARWYMWMKSLELVQERPILGWGLGSHGIKWCEKAPEPVWCQVGDTTPHNQFIFFAVELGIVGLILFLLLISTLCWAGWQGGKYRPLMMGFIAIFLVDSMVNASLWNAREYNFFILMMCLLYTMIRFKDKNEIN</sequence>
<feature type="domain" description="O-antigen ligase-related" evidence="6">
    <location>
        <begin position="167"/>
        <end position="320"/>
    </location>
</feature>
<protein>
    <submittedName>
        <fullName evidence="7">O-antigen ligase family protein</fullName>
    </submittedName>
</protein>
<comment type="subcellular location">
    <subcellularLocation>
        <location evidence="1">Membrane</location>
        <topology evidence="1">Multi-pass membrane protein</topology>
    </subcellularLocation>
</comment>
<dbReference type="InterPro" id="IPR007016">
    <property type="entry name" value="O-antigen_ligase-rel_domated"/>
</dbReference>
<dbReference type="EMBL" id="JACSQK010000002">
    <property type="protein sequence ID" value="MBD7959669.1"/>
    <property type="molecule type" value="Genomic_DNA"/>
</dbReference>
<keyword evidence="4 5" id="KW-0472">Membrane</keyword>
<keyword evidence="3 5" id="KW-1133">Transmembrane helix</keyword>
<evidence type="ECO:0000256" key="5">
    <source>
        <dbReference type="SAM" id="Phobius"/>
    </source>
</evidence>
<evidence type="ECO:0000256" key="3">
    <source>
        <dbReference type="ARBA" id="ARBA00022989"/>
    </source>
</evidence>
<organism evidence="7 8">
    <name type="scientific">Comamonas avium</name>
    <dbReference type="NCBI Taxonomy" id="2762231"/>
    <lineage>
        <taxon>Bacteria</taxon>
        <taxon>Pseudomonadati</taxon>
        <taxon>Pseudomonadota</taxon>
        <taxon>Betaproteobacteria</taxon>
        <taxon>Burkholderiales</taxon>
        <taxon>Comamonadaceae</taxon>
        <taxon>Comamonas</taxon>
    </lineage>
</organism>
<feature type="transmembrane region" description="Helical" evidence="5">
    <location>
        <begin position="159"/>
        <end position="175"/>
    </location>
</feature>
<feature type="transmembrane region" description="Helical" evidence="5">
    <location>
        <begin position="34"/>
        <end position="51"/>
    </location>
</feature>
<reference evidence="7 8" key="1">
    <citation type="submission" date="2020-08" db="EMBL/GenBank/DDBJ databases">
        <title>A Genomic Blueprint of the Chicken Gut Microbiome.</title>
        <authorList>
            <person name="Gilroy R."/>
            <person name="Ravi A."/>
            <person name="Getino M."/>
            <person name="Pursley I."/>
            <person name="Horton D.L."/>
            <person name="Alikhan N.-F."/>
            <person name="Baker D."/>
            <person name="Gharbi K."/>
            <person name="Hall N."/>
            <person name="Watson M."/>
            <person name="Adriaenssens E.M."/>
            <person name="Foster-Nyarko E."/>
            <person name="Jarju S."/>
            <person name="Secka A."/>
            <person name="Antonio M."/>
            <person name="Oren A."/>
            <person name="Chaudhuri R."/>
            <person name="La Ragione R.M."/>
            <person name="Hildebrand F."/>
            <person name="Pallen M.J."/>
        </authorList>
    </citation>
    <scope>NUCLEOTIDE SEQUENCE [LARGE SCALE GENOMIC DNA]</scope>
    <source>
        <strain evidence="7 8">Sa2CVA6</strain>
    </source>
</reference>
<keyword evidence="8" id="KW-1185">Reference proteome</keyword>
<evidence type="ECO:0000256" key="2">
    <source>
        <dbReference type="ARBA" id="ARBA00022692"/>
    </source>
</evidence>
<feature type="transmembrane region" description="Helical" evidence="5">
    <location>
        <begin position="363"/>
        <end position="379"/>
    </location>
</feature>
<comment type="caution">
    <text evidence="7">The sequence shown here is derived from an EMBL/GenBank/DDBJ whole genome shotgun (WGS) entry which is preliminary data.</text>
</comment>
<feature type="transmembrane region" description="Helical" evidence="5">
    <location>
        <begin position="338"/>
        <end position="357"/>
    </location>
</feature>
<name>A0ABR8S9B6_9BURK</name>
<dbReference type="Proteomes" id="UP000634919">
    <property type="component" value="Unassembled WGS sequence"/>
</dbReference>
<dbReference type="PANTHER" id="PTHR37422">
    <property type="entry name" value="TEICHURONIC ACID BIOSYNTHESIS PROTEIN TUAE"/>
    <property type="match status" value="1"/>
</dbReference>
<proteinExistence type="predicted"/>
<accession>A0ABR8S9B6</accession>
<feature type="transmembrane region" description="Helical" evidence="5">
    <location>
        <begin position="128"/>
        <end position="150"/>
    </location>
</feature>
<dbReference type="Pfam" id="PF04932">
    <property type="entry name" value="Wzy_C"/>
    <property type="match status" value="1"/>
</dbReference>
<feature type="transmembrane region" description="Helical" evidence="5">
    <location>
        <begin position="304"/>
        <end position="331"/>
    </location>
</feature>
<gene>
    <name evidence="7" type="ORF">H9646_04170</name>
</gene>
<evidence type="ECO:0000313" key="8">
    <source>
        <dbReference type="Proteomes" id="UP000634919"/>
    </source>
</evidence>
<evidence type="ECO:0000313" key="7">
    <source>
        <dbReference type="EMBL" id="MBD7959669.1"/>
    </source>
</evidence>
<dbReference type="PANTHER" id="PTHR37422:SF13">
    <property type="entry name" value="LIPOPOLYSACCHARIDE BIOSYNTHESIS PROTEIN PA4999-RELATED"/>
    <property type="match status" value="1"/>
</dbReference>
<evidence type="ECO:0000256" key="1">
    <source>
        <dbReference type="ARBA" id="ARBA00004141"/>
    </source>
</evidence>
<feature type="transmembrane region" description="Helical" evidence="5">
    <location>
        <begin position="204"/>
        <end position="223"/>
    </location>
</feature>
<dbReference type="GO" id="GO:0016874">
    <property type="term" value="F:ligase activity"/>
    <property type="evidence" value="ECO:0007669"/>
    <property type="project" value="UniProtKB-KW"/>
</dbReference>
<keyword evidence="2 5" id="KW-0812">Transmembrane</keyword>
<dbReference type="InterPro" id="IPR051533">
    <property type="entry name" value="WaaL-like"/>
</dbReference>
<feature type="transmembrane region" description="Helical" evidence="5">
    <location>
        <begin position="63"/>
        <end position="80"/>
    </location>
</feature>
<keyword evidence="7" id="KW-0436">Ligase</keyword>
<feature type="transmembrane region" description="Helical" evidence="5">
    <location>
        <begin position="87"/>
        <end position="108"/>
    </location>
</feature>
<evidence type="ECO:0000259" key="6">
    <source>
        <dbReference type="Pfam" id="PF04932"/>
    </source>
</evidence>